<evidence type="ECO:0000313" key="1">
    <source>
        <dbReference type="EMBL" id="SHO63036.1"/>
    </source>
</evidence>
<dbReference type="SUPFAM" id="SSF52540">
    <property type="entry name" value="P-loop containing nucleoside triphosphate hydrolases"/>
    <property type="match status" value="1"/>
</dbReference>
<dbReference type="InterPro" id="IPR027417">
    <property type="entry name" value="P-loop_NTPase"/>
</dbReference>
<name>A0A1M7ZEC6_9BACT</name>
<organism evidence="1 2">
    <name type="scientific">Algoriphagus zhangzhouensis</name>
    <dbReference type="NCBI Taxonomy" id="1073327"/>
    <lineage>
        <taxon>Bacteria</taxon>
        <taxon>Pseudomonadati</taxon>
        <taxon>Bacteroidota</taxon>
        <taxon>Cytophagia</taxon>
        <taxon>Cytophagales</taxon>
        <taxon>Cyclobacteriaceae</taxon>
        <taxon>Algoriphagus</taxon>
    </lineage>
</organism>
<dbReference type="Proteomes" id="UP000184609">
    <property type="component" value="Unassembled WGS sequence"/>
</dbReference>
<dbReference type="OrthoDB" id="1000127at2"/>
<evidence type="ECO:0000313" key="2">
    <source>
        <dbReference type="Proteomes" id="UP000184609"/>
    </source>
</evidence>
<reference evidence="2" key="1">
    <citation type="submission" date="2016-12" db="EMBL/GenBank/DDBJ databases">
        <authorList>
            <person name="Varghese N."/>
            <person name="Submissions S."/>
        </authorList>
    </citation>
    <scope>NUCLEOTIDE SEQUENCE [LARGE SCALE GENOMIC DNA]</scope>
    <source>
        <strain evidence="2">DSM 25035</strain>
    </source>
</reference>
<dbReference type="RefSeq" id="WP_073572115.1">
    <property type="nucleotide sequence ID" value="NZ_FRXN01000003.1"/>
</dbReference>
<dbReference type="EMBL" id="FRXN01000003">
    <property type="protein sequence ID" value="SHO63036.1"/>
    <property type="molecule type" value="Genomic_DNA"/>
</dbReference>
<dbReference type="AlphaFoldDB" id="A0A1M7ZEC6"/>
<accession>A0A1M7ZEC6</accession>
<gene>
    <name evidence="1" type="ORF">SAMN04488108_2481</name>
</gene>
<evidence type="ECO:0008006" key="3">
    <source>
        <dbReference type="Google" id="ProtNLM"/>
    </source>
</evidence>
<dbReference type="STRING" id="1073327.SAMN04488108_2481"/>
<keyword evidence="2" id="KW-1185">Reference proteome</keyword>
<proteinExistence type="predicted"/>
<sequence>MEKRRQAPLDFIRNRDLIDSIYSDLETQKLTLPLPNTTKGGKQVLFGDVFDRLPNGIIHKSNTGMGATTCECVSLRNSIIVEPLRATAYLKYRAQGGIFVGTPPPNSGIQPVTEKEFIDYLEQPGFKKIFCVSDSLTNVMSLIPNERKSEFFLLIDETDTHQLDSSFRLALHIAMEVYKSHPVNMRATVTATPLNFSDPELRAESITEVIYTYKNLETVKILNTPSASNSIRKLVIDHFEKTPHDKLVVALNSVGEIKQVIKRILKHPFNKLKEEEIKVLCSSKRVKDVEEYYHELNSDILPGKLVFITAAYFSGYDLTEIFRLVVVIDPRYPNLALSEHRYRQIAGRARNGLIEGVIIYQWQQERYYEGKSMSEMLEIAKSLIDSFGCLTMNLDRNPYLKHRKLKSLESVVASNKVQGRNLLFWDKNVEVFKIAYLSIDSIVELNRLRKTVFGKTNGLVQAFEDIGYVVIESFDDVEGSEVTITNKEWFDNSFEKIKDVLLSSATGIMTSNTCPNGENAFESEVFEVFREYKDYVDKAHLAQLILKGCNKKNGWRTGLKSLKLELFFATQSPDGNFNHSINRCFPTGGEYSYTRILEKWDQIKTAAPEIGMLMDDPVFLLNRIFRTVRRKGDIDGVGQFYITTTRKIDERKVLLYKDKVSAYRFAATDYEAA</sequence>
<protein>
    <recommendedName>
        <fullName evidence="3">Helicase conserved C-terminal domain-containing protein</fullName>
    </recommendedName>
</protein>